<gene>
    <name evidence="1" type="ORF">FL583_36750</name>
</gene>
<name>A0A545AFG3_9ACTN</name>
<dbReference type="EMBL" id="VIRS01000048">
    <property type="protein sequence ID" value="TQS40072.1"/>
    <property type="molecule type" value="Genomic_DNA"/>
</dbReference>
<dbReference type="RefSeq" id="WP_142709528.1">
    <property type="nucleotide sequence ID" value="NZ_VIRS01000048.1"/>
</dbReference>
<evidence type="ECO:0000313" key="1">
    <source>
        <dbReference type="EMBL" id="TQS40072.1"/>
    </source>
</evidence>
<dbReference type="Proteomes" id="UP000317982">
    <property type="component" value="Unassembled WGS sequence"/>
</dbReference>
<accession>A0A545AFG3</accession>
<organism evidence="1 2">
    <name type="scientific">Cryptosporangium phraense</name>
    <dbReference type="NCBI Taxonomy" id="2593070"/>
    <lineage>
        <taxon>Bacteria</taxon>
        <taxon>Bacillati</taxon>
        <taxon>Actinomycetota</taxon>
        <taxon>Actinomycetes</taxon>
        <taxon>Cryptosporangiales</taxon>
        <taxon>Cryptosporangiaceae</taxon>
        <taxon>Cryptosporangium</taxon>
    </lineage>
</organism>
<sequence>MDVHTTLPCAASVSVAPILTGPVQPLPVIASLSAALYVGPFCVTSAEAVRVPCALVLGPGVPVPSATVGSTAEVGDGQVHLPGLTVAVTRWWQPSRPVLHDDPYARQRAIRPVGIGATELNVGTLLGRGDGLTPLGDDILAGALVTLVAAAHPHGEVLGSMVTRELAAHPETATTPVSALLLRHATQGECIPELAAVLTDPADRLDPAIDALLAIGHTSGKGLLHGVRMGLEVLTEGRASASR</sequence>
<dbReference type="AlphaFoldDB" id="A0A545AFG3"/>
<reference evidence="1 2" key="1">
    <citation type="submission" date="2019-07" db="EMBL/GenBank/DDBJ databases">
        <title>Cryptosporangium phraense sp. nov., isolated from plant litter.</title>
        <authorList>
            <person name="Suriyachadkun C."/>
        </authorList>
    </citation>
    <scope>NUCLEOTIDE SEQUENCE [LARGE SCALE GENOMIC DNA]</scope>
    <source>
        <strain evidence="1 2">A-T 5661</strain>
    </source>
</reference>
<dbReference type="InterPro" id="IPR021530">
    <property type="entry name" value="AllH-like"/>
</dbReference>
<protein>
    <submittedName>
        <fullName evidence="1">DUF2877 domain-containing protein</fullName>
    </submittedName>
</protein>
<evidence type="ECO:0000313" key="2">
    <source>
        <dbReference type="Proteomes" id="UP000317982"/>
    </source>
</evidence>
<comment type="caution">
    <text evidence="1">The sequence shown here is derived from an EMBL/GenBank/DDBJ whole genome shotgun (WGS) entry which is preliminary data.</text>
</comment>
<dbReference type="Pfam" id="PF11392">
    <property type="entry name" value="AllH"/>
    <property type="match status" value="1"/>
</dbReference>
<proteinExistence type="predicted"/>
<dbReference type="InParanoid" id="A0A545AFG3"/>
<keyword evidence="2" id="KW-1185">Reference proteome</keyword>
<dbReference type="OrthoDB" id="4933449at2"/>